<dbReference type="PANTHER" id="PTHR43107:SF15">
    <property type="entry name" value="FATTY ACID TRANSPORT PROTEIN 3, ISOFORM A"/>
    <property type="match status" value="1"/>
</dbReference>
<reference evidence="7 8" key="1">
    <citation type="submission" date="2020-04" db="EMBL/GenBank/DDBJ databases">
        <authorList>
            <person name="Yoon J."/>
        </authorList>
    </citation>
    <scope>NUCLEOTIDE SEQUENCE [LARGE SCALE GENOMIC DNA]</scope>
    <source>
        <strain evidence="7 8">KMU-166</strain>
    </source>
</reference>
<dbReference type="InterPro" id="IPR045851">
    <property type="entry name" value="AMP-bd_C_sf"/>
</dbReference>
<accession>A0ABX1GBG1</accession>
<keyword evidence="8" id="KW-1185">Reference proteome</keyword>
<comment type="caution">
    <text evidence="7">The sequence shown here is derived from an EMBL/GenBank/DDBJ whole genome shotgun (WGS) entry which is preliminary data.</text>
</comment>
<dbReference type="Proteomes" id="UP000765845">
    <property type="component" value="Unassembled WGS sequence"/>
</dbReference>
<dbReference type="InterPro" id="IPR042099">
    <property type="entry name" value="ANL_N_sf"/>
</dbReference>
<feature type="domain" description="AMP-binding enzyme C-terminal" evidence="6">
    <location>
        <begin position="435"/>
        <end position="512"/>
    </location>
</feature>
<dbReference type="InterPro" id="IPR000873">
    <property type="entry name" value="AMP-dep_synth/lig_dom"/>
</dbReference>
<dbReference type="Pfam" id="PF00501">
    <property type="entry name" value="AMP-binding"/>
    <property type="match status" value="1"/>
</dbReference>
<dbReference type="Pfam" id="PF13193">
    <property type="entry name" value="AMP-binding_C"/>
    <property type="match status" value="1"/>
</dbReference>
<dbReference type="GO" id="GO:0016874">
    <property type="term" value="F:ligase activity"/>
    <property type="evidence" value="ECO:0007669"/>
    <property type="project" value="UniProtKB-KW"/>
</dbReference>
<gene>
    <name evidence="7" type="ORF">HCU74_03625</name>
</gene>
<dbReference type="Gene3D" id="3.40.50.12780">
    <property type="entry name" value="N-terminal domain of ligase-like"/>
    <property type="match status" value="1"/>
</dbReference>
<keyword evidence="3" id="KW-0547">Nucleotide-binding</keyword>
<evidence type="ECO:0000256" key="2">
    <source>
        <dbReference type="ARBA" id="ARBA00022598"/>
    </source>
</evidence>
<evidence type="ECO:0000313" key="8">
    <source>
        <dbReference type="Proteomes" id="UP000765845"/>
    </source>
</evidence>
<proteinExistence type="inferred from homology"/>
<feature type="domain" description="AMP-dependent synthetase/ligase" evidence="5">
    <location>
        <begin position="20"/>
        <end position="373"/>
    </location>
</feature>
<name>A0ABX1GBG1_9GAMM</name>
<dbReference type="Gene3D" id="3.30.300.30">
    <property type="match status" value="1"/>
</dbReference>
<evidence type="ECO:0000259" key="5">
    <source>
        <dbReference type="Pfam" id="PF00501"/>
    </source>
</evidence>
<dbReference type="InterPro" id="IPR025110">
    <property type="entry name" value="AMP-bd_C"/>
</dbReference>
<dbReference type="InterPro" id="IPR020845">
    <property type="entry name" value="AMP-binding_CS"/>
</dbReference>
<evidence type="ECO:0000259" key="6">
    <source>
        <dbReference type="Pfam" id="PF13193"/>
    </source>
</evidence>
<organism evidence="7 8">
    <name type="scientific">Spongiibacter thalassae</name>
    <dbReference type="NCBI Taxonomy" id="2721624"/>
    <lineage>
        <taxon>Bacteria</taxon>
        <taxon>Pseudomonadati</taxon>
        <taxon>Pseudomonadota</taxon>
        <taxon>Gammaproteobacteria</taxon>
        <taxon>Cellvibrionales</taxon>
        <taxon>Spongiibacteraceae</taxon>
        <taxon>Spongiibacter</taxon>
    </lineage>
</organism>
<evidence type="ECO:0000256" key="1">
    <source>
        <dbReference type="ARBA" id="ARBA00006432"/>
    </source>
</evidence>
<dbReference type="PROSITE" id="PS00455">
    <property type="entry name" value="AMP_BINDING"/>
    <property type="match status" value="1"/>
</dbReference>
<dbReference type="PANTHER" id="PTHR43107">
    <property type="entry name" value="LONG-CHAIN FATTY ACID TRANSPORT PROTEIN"/>
    <property type="match status" value="1"/>
</dbReference>
<dbReference type="SUPFAM" id="SSF56801">
    <property type="entry name" value="Acetyl-CoA synthetase-like"/>
    <property type="match status" value="1"/>
</dbReference>
<sequence>MGMGGNTLIDSVRIGAERLPDAPVLRFVHTDENGVLVSEVRCYRELLRNASTLAAAIAQRSTDSSGNIALMMNNHPEFVEAMLACGILNRAFVPIDPRARGVKLEFMLTHTECTGLLCADYSLDQITEVLAQTGIEWLLCVNSSGQTLKTGARGRVKIEDYHQALSALLPIPAAQPVAADSPMFMMFTSGTTGKPKAVVISHAKYMAQAGALKNLGVTNDDVLYTGLSLTHINAQNFLRNSLELGIPLVISRKFSKSRLWDICREFNCSVFSLLGGMIPEIYAVPEQPSDADNPMRLVISSGMPAAIWQDFEKRFGVKLVEVYGATEGGGLVNPGTGPVGSIGKPSPDWEAQILNSEGRICQAGEVGEICFRRKDGAAVHVDYYKNAQAAQAKVTGGWLHMGDLGHRDEDGWFYFHSRSGGGVRRNGDFVNTALVESVLIQFPAVTDAFVYGVVMPKNVSGEKTLVAAVVMDKFDSSSEAQLQEYCQRHLEKNDVPEIFQFLEEIPKTVSEKPIERECVALLESAED</sequence>
<evidence type="ECO:0000256" key="3">
    <source>
        <dbReference type="ARBA" id="ARBA00022741"/>
    </source>
</evidence>
<evidence type="ECO:0000256" key="4">
    <source>
        <dbReference type="ARBA" id="ARBA00022840"/>
    </source>
</evidence>
<protein>
    <submittedName>
        <fullName evidence="7">ATP-dependent acyl-CoA ligase</fullName>
    </submittedName>
</protein>
<evidence type="ECO:0000313" key="7">
    <source>
        <dbReference type="EMBL" id="NKI16506.1"/>
    </source>
</evidence>
<comment type="similarity">
    <text evidence="1">Belongs to the ATP-dependent AMP-binding enzyme family.</text>
</comment>
<keyword evidence="4" id="KW-0067">ATP-binding</keyword>
<keyword evidence="2 7" id="KW-0436">Ligase</keyword>
<dbReference type="EMBL" id="JAAWWK010000001">
    <property type="protein sequence ID" value="NKI16506.1"/>
    <property type="molecule type" value="Genomic_DNA"/>
</dbReference>